<dbReference type="InterPro" id="IPR038563">
    <property type="entry name" value="Endonuclease_7_sf"/>
</dbReference>
<dbReference type="InterPro" id="IPR004211">
    <property type="entry name" value="Endonuclease_7"/>
</dbReference>
<dbReference type="RefSeq" id="YP_010101598.1">
    <property type="nucleotide sequence ID" value="NC_055791.1"/>
</dbReference>
<name>A0A482JE05_9CAUD</name>
<dbReference type="Gene3D" id="3.40.1800.10">
    <property type="entry name" value="His-Me finger endonucleases"/>
    <property type="match status" value="1"/>
</dbReference>
<organism evidence="1 2">
    <name type="scientific">Streptomyces phage EGole</name>
    <dbReference type="NCBI Taxonomy" id="2517973"/>
    <lineage>
        <taxon>Viruses</taxon>
        <taxon>Duplodnaviria</taxon>
        <taxon>Heunggongvirae</taxon>
        <taxon>Uroviricota</taxon>
        <taxon>Caudoviricetes</taxon>
        <taxon>Stanwilliamsviridae</taxon>
        <taxon>Boydwoodruffvirinae</taxon>
        <taxon>Samistivirus</taxon>
        <taxon>Samistivirus egole</taxon>
    </lineage>
</organism>
<dbReference type="EMBL" id="MK494112">
    <property type="protein sequence ID" value="QBP30964.1"/>
    <property type="molecule type" value="Genomic_DNA"/>
</dbReference>
<keyword evidence="2" id="KW-1185">Reference proteome</keyword>
<keyword evidence="1" id="KW-0540">Nuclease</keyword>
<sequence length="149" mass="17484">MCQFLCYNWHMKTCTGCHKDKPLSEFRWANKEKTRRRGECKTCCSEKEKARKEKWLREKPEEWAKARRDASIKHKYGVTAEQFDAMLLVQQGLCAICGNEMENPYVDHCHTTNEVRGLLCNYCNTGLGMFKDNVDNLLSAIKYLEAYRD</sequence>
<reference evidence="1 2" key="1">
    <citation type="submission" date="2019-02" db="EMBL/GenBank/DDBJ databases">
        <authorList>
            <person name="Montgomery L.N."/>
            <person name="Ray S.M."/>
            <person name="Barba J."/>
            <person name="Russ E.M."/>
            <person name="Bhuiyan S."/>
            <person name="Nayek S."/>
            <person name="Hughes L.E."/>
            <person name="Garlena R.A."/>
            <person name="Russell D.A."/>
            <person name="Pope W.H."/>
            <person name="Jacobs-Sera D."/>
            <person name="Hatfull G.F."/>
        </authorList>
    </citation>
    <scope>NUCLEOTIDE SEQUENCE [LARGE SCALE GENOMIC DNA]</scope>
</reference>
<dbReference type="KEGG" id="vg:65119360"/>
<dbReference type="InterPro" id="IPR044925">
    <property type="entry name" value="His-Me_finger_sf"/>
</dbReference>
<keyword evidence="1" id="KW-0255">Endonuclease</keyword>
<evidence type="ECO:0000313" key="1">
    <source>
        <dbReference type="EMBL" id="QBP30964.1"/>
    </source>
</evidence>
<gene>
    <name evidence="1" type="primary">223</name>
    <name evidence="1" type="ORF">SEA_EGOLE_223</name>
</gene>
<accession>A0A482JE05</accession>
<dbReference type="GO" id="GO:0004519">
    <property type="term" value="F:endonuclease activity"/>
    <property type="evidence" value="ECO:0007669"/>
    <property type="project" value="UniProtKB-KW"/>
</dbReference>
<protein>
    <submittedName>
        <fullName evidence="1">HNH endonuclease</fullName>
    </submittedName>
</protein>
<evidence type="ECO:0000313" key="2">
    <source>
        <dbReference type="Proteomes" id="UP000295379"/>
    </source>
</evidence>
<keyword evidence="1" id="KW-0378">Hydrolase</keyword>
<dbReference type="SUPFAM" id="SSF54060">
    <property type="entry name" value="His-Me finger endonucleases"/>
    <property type="match status" value="1"/>
</dbReference>
<dbReference type="Proteomes" id="UP000295379">
    <property type="component" value="Segment"/>
</dbReference>
<proteinExistence type="predicted"/>
<dbReference type="Pfam" id="PF02945">
    <property type="entry name" value="Endonuclease_7"/>
    <property type="match status" value="1"/>
</dbReference>
<dbReference type="GeneID" id="65119360"/>